<dbReference type="CDD" id="cd03139">
    <property type="entry name" value="GATase1_PfpI_2"/>
    <property type="match status" value="1"/>
</dbReference>
<dbReference type="InterPro" id="IPR029062">
    <property type="entry name" value="Class_I_gatase-like"/>
</dbReference>
<dbReference type="InterPro" id="IPR052158">
    <property type="entry name" value="INH-QAR"/>
</dbReference>
<evidence type="ECO:0000313" key="2">
    <source>
        <dbReference type="EMBL" id="KIA59380.1"/>
    </source>
</evidence>
<dbReference type="Proteomes" id="UP000031364">
    <property type="component" value="Unassembled WGS sequence"/>
</dbReference>
<name>A0ABR4Z1W5_9NOCA</name>
<sequence>MTEETKTIACVLFPGVDPLDLIGPMQPLGVLGHVLPGWRMVAVGEQLTAYETDGGPLRLTPSHTFAEVPAPDVLVVPGASTPLFRAMSDRVLTDYVRSAAEHAQIVASVCSGSLLLAAAGLLDGRKATTHWTAFDLLAEFGVHPVRERWVEDGRFVTAAGQSAGIDMGLYLVERLGGTDIARLTQYAMEYDPEPPLGRLDWRQAPHEFFDPFVQEWVTDGLADNPELAAALLARARAGQALRQSTAQ</sequence>
<proteinExistence type="predicted"/>
<evidence type="ECO:0000313" key="3">
    <source>
        <dbReference type="Proteomes" id="UP000031364"/>
    </source>
</evidence>
<dbReference type="PANTHER" id="PTHR43130">
    <property type="entry name" value="ARAC-FAMILY TRANSCRIPTIONAL REGULATOR"/>
    <property type="match status" value="1"/>
</dbReference>
<dbReference type="InterPro" id="IPR002818">
    <property type="entry name" value="DJ-1/PfpI"/>
</dbReference>
<gene>
    <name evidence="2" type="ORF">FG87_42975</name>
</gene>
<comment type="caution">
    <text evidence="2">The sequence shown here is derived from an EMBL/GenBank/DDBJ whole genome shotgun (WGS) entry which is preliminary data.</text>
</comment>
<dbReference type="PANTHER" id="PTHR43130:SF2">
    <property type="entry name" value="DJ-1_PFPI DOMAIN-CONTAINING PROTEIN"/>
    <property type="match status" value="1"/>
</dbReference>
<dbReference type="SUPFAM" id="SSF52317">
    <property type="entry name" value="Class I glutamine amidotransferase-like"/>
    <property type="match status" value="1"/>
</dbReference>
<protein>
    <submittedName>
        <fullName evidence="2">Thiamine biosynthesis protein ThiJ</fullName>
    </submittedName>
</protein>
<dbReference type="Pfam" id="PF01965">
    <property type="entry name" value="DJ-1_PfpI"/>
    <property type="match status" value="1"/>
</dbReference>
<feature type="domain" description="DJ-1/PfpI" evidence="1">
    <location>
        <begin position="6"/>
        <end position="173"/>
    </location>
</feature>
<accession>A0ABR4Z1W5</accession>
<dbReference type="RefSeq" id="WP_043683513.1">
    <property type="nucleotide sequence ID" value="NZ_BDCI01000011.1"/>
</dbReference>
<dbReference type="EMBL" id="JNFP01000137">
    <property type="protein sequence ID" value="KIA59380.1"/>
    <property type="molecule type" value="Genomic_DNA"/>
</dbReference>
<dbReference type="Gene3D" id="3.40.50.880">
    <property type="match status" value="1"/>
</dbReference>
<evidence type="ECO:0000259" key="1">
    <source>
        <dbReference type="Pfam" id="PF01965"/>
    </source>
</evidence>
<organism evidence="2 3">
    <name type="scientific">Nocardia vulneris</name>
    <dbReference type="NCBI Taxonomy" id="1141657"/>
    <lineage>
        <taxon>Bacteria</taxon>
        <taxon>Bacillati</taxon>
        <taxon>Actinomycetota</taxon>
        <taxon>Actinomycetes</taxon>
        <taxon>Mycobacteriales</taxon>
        <taxon>Nocardiaceae</taxon>
        <taxon>Nocardia</taxon>
    </lineage>
</organism>
<reference evidence="2 3" key="1">
    <citation type="journal article" date="2014" name="Int. J. Syst. Evol. Microbiol.">
        <title>Nocardia vulneris sp. nov., isolated from wounds of human patients in North America.</title>
        <authorList>
            <person name="Lasker B.A."/>
            <person name="Bell M."/>
            <person name="Klenk H.P."/>
            <person name="Sproer C."/>
            <person name="Schumann C."/>
            <person name="Schumann P."/>
            <person name="Brown J.M."/>
        </authorList>
    </citation>
    <scope>NUCLEOTIDE SEQUENCE [LARGE SCALE GENOMIC DNA]</scope>
    <source>
        <strain evidence="2 3">W9851</strain>
    </source>
</reference>
<keyword evidence="3" id="KW-1185">Reference proteome</keyword>